<dbReference type="PANTHER" id="PTHR30086:SF20">
    <property type="entry name" value="ARGININE EXPORTER PROTEIN ARGO-RELATED"/>
    <property type="match status" value="1"/>
</dbReference>
<dbReference type="PANTHER" id="PTHR30086">
    <property type="entry name" value="ARGININE EXPORTER PROTEIN ARGO"/>
    <property type="match status" value="1"/>
</dbReference>
<protein>
    <submittedName>
        <fullName evidence="7">LysE family transporter</fullName>
    </submittedName>
</protein>
<accession>A0ABX7B918</accession>
<name>A0ABX7B918_9PROT</name>
<feature type="transmembrane region" description="Helical" evidence="6">
    <location>
        <begin position="45"/>
        <end position="66"/>
    </location>
</feature>
<feature type="transmembrane region" description="Helical" evidence="6">
    <location>
        <begin position="190"/>
        <end position="209"/>
    </location>
</feature>
<keyword evidence="5 6" id="KW-0472">Membrane</keyword>
<dbReference type="Proteomes" id="UP000595197">
    <property type="component" value="Chromosome"/>
</dbReference>
<dbReference type="RefSeq" id="WP_201075923.1">
    <property type="nucleotide sequence ID" value="NZ_CP067420.1"/>
</dbReference>
<keyword evidence="2" id="KW-1003">Cell membrane</keyword>
<feature type="transmembrane region" description="Helical" evidence="6">
    <location>
        <begin position="78"/>
        <end position="96"/>
    </location>
</feature>
<feature type="transmembrane region" description="Helical" evidence="6">
    <location>
        <begin position="151"/>
        <end position="178"/>
    </location>
</feature>
<reference evidence="7" key="1">
    <citation type="submission" date="2021-02" db="EMBL/GenBank/DDBJ databases">
        <title>Skermanella TT6 skin isolate.</title>
        <authorList>
            <person name="Lee K."/>
            <person name="Ganzorig M."/>
        </authorList>
    </citation>
    <scope>NUCLEOTIDE SEQUENCE</scope>
    <source>
        <strain evidence="7">TT6</strain>
    </source>
</reference>
<organism evidence="7 8">
    <name type="scientific">Skermanella cutis</name>
    <dbReference type="NCBI Taxonomy" id="2775420"/>
    <lineage>
        <taxon>Bacteria</taxon>
        <taxon>Pseudomonadati</taxon>
        <taxon>Pseudomonadota</taxon>
        <taxon>Alphaproteobacteria</taxon>
        <taxon>Rhodospirillales</taxon>
        <taxon>Azospirillaceae</taxon>
        <taxon>Skermanella</taxon>
    </lineage>
</organism>
<comment type="subcellular location">
    <subcellularLocation>
        <location evidence="1">Cell membrane</location>
        <topology evidence="1">Multi-pass membrane protein</topology>
    </subcellularLocation>
</comment>
<dbReference type="EMBL" id="CP067420">
    <property type="protein sequence ID" value="QQP89566.1"/>
    <property type="molecule type" value="Genomic_DNA"/>
</dbReference>
<gene>
    <name evidence="7" type="ORF">IGS68_26965</name>
</gene>
<keyword evidence="8" id="KW-1185">Reference proteome</keyword>
<evidence type="ECO:0000256" key="3">
    <source>
        <dbReference type="ARBA" id="ARBA00022692"/>
    </source>
</evidence>
<keyword evidence="3 6" id="KW-0812">Transmembrane</keyword>
<dbReference type="InterPro" id="IPR001123">
    <property type="entry name" value="LeuE-type"/>
</dbReference>
<evidence type="ECO:0000256" key="2">
    <source>
        <dbReference type="ARBA" id="ARBA00022475"/>
    </source>
</evidence>
<sequence>MVAASLLAAFWAAFVLALVSPGPNFAVLLGTALQRGRAAAVKVAFGMAIGEAVWGFAAVFGVALLAARHPWIGTGLRVGGGMFLLYLAFLSIRAALRRTEPEAGPAGEPAPSPADARGGVARGFGLMLLNPKAGVFWVSLTSVFLTPETPAAIGVIAVAGAVLLSLGWHTMLAVALSADAVTAAYRRLRRGLEATLGVVLAGLGLRLLVSN</sequence>
<evidence type="ECO:0000256" key="1">
    <source>
        <dbReference type="ARBA" id="ARBA00004651"/>
    </source>
</evidence>
<evidence type="ECO:0000313" key="8">
    <source>
        <dbReference type="Proteomes" id="UP000595197"/>
    </source>
</evidence>
<evidence type="ECO:0000256" key="4">
    <source>
        <dbReference type="ARBA" id="ARBA00022989"/>
    </source>
</evidence>
<evidence type="ECO:0000256" key="6">
    <source>
        <dbReference type="SAM" id="Phobius"/>
    </source>
</evidence>
<evidence type="ECO:0000313" key="7">
    <source>
        <dbReference type="EMBL" id="QQP89566.1"/>
    </source>
</evidence>
<keyword evidence="4 6" id="KW-1133">Transmembrane helix</keyword>
<proteinExistence type="predicted"/>
<evidence type="ECO:0000256" key="5">
    <source>
        <dbReference type="ARBA" id="ARBA00023136"/>
    </source>
</evidence>
<dbReference type="Pfam" id="PF01810">
    <property type="entry name" value="LysE"/>
    <property type="match status" value="1"/>
</dbReference>